<evidence type="ECO:0000259" key="8">
    <source>
        <dbReference type="PROSITE" id="PS50950"/>
    </source>
</evidence>
<keyword evidence="5 6" id="KW-0238">DNA-binding</keyword>
<dbReference type="SUPFAM" id="SSF57716">
    <property type="entry name" value="Glucocorticoid receptor-like (DNA-binding domain)"/>
    <property type="match status" value="1"/>
</dbReference>
<reference evidence="9 10" key="1">
    <citation type="submission" date="2024-11" db="EMBL/GenBank/DDBJ databases">
        <title>Chromosome-level genome assembly of the freshwater bivalve Anodonta woodiana.</title>
        <authorList>
            <person name="Chen X."/>
        </authorList>
    </citation>
    <scope>NUCLEOTIDE SEQUENCE [LARGE SCALE GENOMIC DNA]</scope>
    <source>
        <strain evidence="9">MN2024</strain>
        <tissue evidence="9">Gills</tissue>
    </source>
</reference>
<keyword evidence="3 6" id="KW-0863">Zinc-finger</keyword>
<evidence type="ECO:0000256" key="3">
    <source>
        <dbReference type="ARBA" id="ARBA00022771"/>
    </source>
</evidence>
<comment type="caution">
    <text evidence="9">The sequence shown here is derived from an EMBL/GenBank/DDBJ whole genome shotgun (WGS) entry which is preliminary data.</text>
</comment>
<keyword evidence="2" id="KW-0479">Metal-binding</keyword>
<dbReference type="Gene3D" id="6.20.210.20">
    <property type="entry name" value="THAP domain"/>
    <property type="match status" value="1"/>
</dbReference>
<dbReference type="Pfam" id="PF05485">
    <property type="entry name" value="THAP"/>
    <property type="match status" value="1"/>
</dbReference>
<dbReference type="InterPro" id="IPR027806">
    <property type="entry name" value="HARBI1_dom"/>
</dbReference>
<dbReference type="PANTHER" id="PTHR23080:SF133">
    <property type="entry name" value="SI:CH211-262I1.5-RELATED"/>
    <property type="match status" value="1"/>
</dbReference>
<proteinExistence type="predicted"/>
<dbReference type="Pfam" id="PF13613">
    <property type="entry name" value="HTH_Tnp_4"/>
    <property type="match status" value="1"/>
</dbReference>
<dbReference type="InterPro" id="IPR027805">
    <property type="entry name" value="Transposase_HTH_dom"/>
</dbReference>
<evidence type="ECO:0000256" key="7">
    <source>
        <dbReference type="SAM" id="MobiDB-lite"/>
    </source>
</evidence>
<evidence type="ECO:0000256" key="4">
    <source>
        <dbReference type="ARBA" id="ARBA00022833"/>
    </source>
</evidence>
<dbReference type="GO" id="GO:0003677">
    <property type="term" value="F:DNA binding"/>
    <property type="evidence" value="ECO:0007669"/>
    <property type="project" value="UniProtKB-UniRule"/>
</dbReference>
<dbReference type="EMBL" id="JBJQND010000003">
    <property type="protein sequence ID" value="KAL3882434.1"/>
    <property type="molecule type" value="Genomic_DNA"/>
</dbReference>
<organism evidence="9 10">
    <name type="scientific">Sinanodonta woodiana</name>
    <name type="common">Chinese pond mussel</name>
    <name type="synonym">Anodonta woodiana</name>
    <dbReference type="NCBI Taxonomy" id="1069815"/>
    <lineage>
        <taxon>Eukaryota</taxon>
        <taxon>Metazoa</taxon>
        <taxon>Spiralia</taxon>
        <taxon>Lophotrochozoa</taxon>
        <taxon>Mollusca</taxon>
        <taxon>Bivalvia</taxon>
        <taxon>Autobranchia</taxon>
        <taxon>Heteroconchia</taxon>
        <taxon>Palaeoheterodonta</taxon>
        <taxon>Unionida</taxon>
        <taxon>Unionoidea</taxon>
        <taxon>Unionidae</taxon>
        <taxon>Unioninae</taxon>
        <taxon>Sinanodonta</taxon>
    </lineage>
</organism>
<evidence type="ECO:0000256" key="6">
    <source>
        <dbReference type="PROSITE-ProRule" id="PRU00309"/>
    </source>
</evidence>
<dbReference type="PANTHER" id="PTHR23080">
    <property type="entry name" value="THAP DOMAIN PROTEIN"/>
    <property type="match status" value="1"/>
</dbReference>
<evidence type="ECO:0000256" key="1">
    <source>
        <dbReference type="ARBA" id="ARBA00001968"/>
    </source>
</evidence>
<evidence type="ECO:0000313" key="9">
    <source>
        <dbReference type="EMBL" id="KAL3882434.1"/>
    </source>
</evidence>
<comment type="cofactor">
    <cofactor evidence="1">
        <name>a divalent metal cation</name>
        <dbReference type="ChEBI" id="CHEBI:60240"/>
    </cofactor>
</comment>
<feature type="domain" description="THAP-type" evidence="8">
    <location>
        <begin position="1"/>
        <end position="80"/>
    </location>
</feature>
<keyword evidence="4" id="KW-0862">Zinc</keyword>
<feature type="compositionally biased region" description="Polar residues" evidence="7">
    <location>
        <begin position="104"/>
        <end position="113"/>
    </location>
</feature>
<dbReference type="InterPro" id="IPR038441">
    <property type="entry name" value="THAP_Znf_sf"/>
</dbReference>
<gene>
    <name evidence="9" type="ORF">ACJMK2_028773</name>
</gene>
<sequence length="467" mass="52855">MGSDYCTVFGCHNFSGRIGKFGHKVTLHKLPKEQYARKAWIRAISRKNWITSNYTRVCSDHFISGIGSNYANRSKIPTENLLQKRSGAVKTLRSNPRKRPQPQPSDKTSFNDLNLHSYTQVQPTIADDGLKSVGTRISGMTPQATQTCTPSLTDVGTETLMPELVIENINHSNELIMFYTGLPDSKTFHALFETLMEHGADKISTESIGEMNSLNLGRKRKLRRIDEFLLVMMRLRLGLLLKDLEYQFKTSASSVSKIFIAWILFMSVCLRSIVLFPKLKDLQIFVPKCFKQFSDTRVTLDCTEIFVQSPSSLENKSLTYSSYKSHDTVKPLIGVSTSGAVVFVSKLWPVCTSDVEITRCSGLYDHLEKGDAVMVDKGFIHIQSDLRQKGVKLYCPPFNTKVQFRKAEVEMTRQIASARIHFERKMEQIKNFRILQGVIPLALCEFADHVFFVCTALTNLLPPLVAE</sequence>
<evidence type="ECO:0000256" key="2">
    <source>
        <dbReference type="ARBA" id="ARBA00022723"/>
    </source>
</evidence>
<protein>
    <recommendedName>
        <fullName evidence="8">THAP-type domain-containing protein</fullName>
    </recommendedName>
</protein>
<dbReference type="PROSITE" id="PS50950">
    <property type="entry name" value="ZF_THAP"/>
    <property type="match status" value="1"/>
</dbReference>
<evidence type="ECO:0000256" key="5">
    <source>
        <dbReference type="ARBA" id="ARBA00023125"/>
    </source>
</evidence>
<feature type="region of interest" description="Disordered" evidence="7">
    <location>
        <begin position="85"/>
        <end position="113"/>
    </location>
</feature>
<dbReference type="AlphaFoldDB" id="A0ABD3X858"/>
<accession>A0ABD3X858</accession>
<keyword evidence="10" id="KW-1185">Reference proteome</keyword>
<dbReference type="InterPro" id="IPR006612">
    <property type="entry name" value="THAP_Znf"/>
</dbReference>
<evidence type="ECO:0000313" key="10">
    <source>
        <dbReference type="Proteomes" id="UP001634394"/>
    </source>
</evidence>
<dbReference type="SMART" id="SM00980">
    <property type="entry name" value="THAP"/>
    <property type="match status" value="1"/>
</dbReference>
<dbReference type="GO" id="GO:0008270">
    <property type="term" value="F:zinc ion binding"/>
    <property type="evidence" value="ECO:0007669"/>
    <property type="project" value="UniProtKB-KW"/>
</dbReference>
<dbReference type="Pfam" id="PF13359">
    <property type="entry name" value="DDE_Tnp_4"/>
    <property type="match status" value="1"/>
</dbReference>
<name>A0ABD3X858_SINWO</name>
<dbReference type="Proteomes" id="UP001634394">
    <property type="component" value="Unassembled WGS sequence"/>
</dbReference>